<evidence type="ECO:0000256" key="4">
    <source>
        <dbReference type="ARBA" id="ARBA00022837"/>
    </source>
</evidence>
<sequence length="37" mass="4074">MAYGTDSLKADTDGDGYSDYDEIRQNSDPLDPTSGRF</sequence>
<evidence type="ECO:0000256" key="3">
    <source>
        <dbReference type="ARBA" id="ARBA00022729"/>
    </source>
</evidence>
<dbReference type="EMBL" id="LACI01000759">
    <property type="protein sequence ID" value="KJU86052.1"/>
    <property type="molecule type" value="Genomic_DNA"/>
</dbReference>
<evidence type="ECO:0008006" key="8">
    <source>
        <dbReference type="Google" id="ProtNLM"/>
    </source>
</evidence>
<accession>A0A0F3GW14</accession>
<name>A0A0F3GW14_9BACT</name>
<evidence type="ECO:0000313" key="6">
    <source>
        <dbReference type="EMBL" id="KJU86052.1"/>
    </source>
</evidence>
<dbReference type="AlphaFoldDB" id="A0A0F3GW14"/>
<dbReference type="Pfam" id="PF18884">
    <property type="entry name" value="TSP3_bac"/>
    <property type="match status" value="1"/>
</dbReference>
<dbReference type="SMR" id="A0A0F3GW14"/>
<feature type="non-terminal residue" evidence="6">
    <location>
        <position position="37"/>
    </location>
</feature>
<dbReference type="Proteomes" id="UP000033423">
    <property type="component" value="Unassembled WGS sequence"/>
</dbReference>
<dbReference type="InterPro" id="IPR059100">
    <property type="entry name" value="TSP3_bac"/>
</dbReference>
<keyword evidence="2" id="KW-0964">Secreted</keyword>
<feature type="region of interest" description="Disordered" evidence="5">
    <location>
        <begin position="1"/>
        <end position="37"/>
    </location>
</feature>
<comment type="caution">
    <text evidence="6">The sequence shown here is derived from an EMBL/GenBank/DDBJ whole genome shotgun (WGS) entry which is preliminary data.</text>
</comment>
<proteinExistence type="predicted"/>
<keyword evidence="3" id="KW-0732">Signal</keyword>
<evidence type="ECO:0000256" key="1">
    <source>
        <dbReference type="ARBA" id="ARBA00004613"/>
    </source>
</evidence>
<reference evidence="6 7" key="1">
    <citation type="submission" date="2015-02" db="EMBL/GenBank/DDBJ databases">
        <title>Single-cell genomics of uncultivated deep-branching MTB reveals a conserved set of magnetosome genes.</title>
        <authorList>
            <person name="Kolinko S."/>
            <person name="Richter M."/>
            <person name="Glockner F.O."/>
            <person name="Brachmann A."/>
            <person name="Schuler D."/>
        </authorList>
    </citation>
    <scope>NUCLEOTIDE SEQUENCE [LARGE SCALE GENOMIC DNA]</scope>
    <source>
        <strain evidence="6">TM-1</strain>
    </source>
</reference>
<keyword evidence="7" id="KW-1185">Reference proteome</keyword>
<gene>
    <name evidence="6" type="ORF">MBAV_001755</name>
</gene>
<evidence type="ECO:0000313" key="7">
    <source>
        <dbReference type="Proteomes" id="UP000033423"/>
    </source>
</evidence>
<evidence type="ECO:0000256" key="5">
    <source>
        <dbReference type="SAM" id="MobiDB-lite"/>
    </source>
</evidence>
<keyword evidence="4" id="KW-0106">Calcium</keyword>
<evidence type="ECO:0000256" key="2">
    <source>
        <dbReference type="ARBA" id="ARBA00022525"/>
    </source>
</evidence>
<protein>
    <recommendedName>
        <fullName evidence="8">Calcium-binding protein</fullName>
    </recommendedName>
</protein>
<comment type="subcellular location">
    <subcellularLocation>
        <location evidence="1">Secreted</location>
    </subcellularLocation>
</comment>
<organism evidence="6 7">
    <name type="scientific">Candidatus Magnetobacterium bavaricum</name>
    <dbReference type="NCBI Taxonomy" id="29290"/>
    <lineage>
        <taxon>Bacteria</taxon>
        <taxon>Pseudomonadati</taxon>
        <taxon>Nitrospirota</taxon>
        <taxon>Thermodesulfovibrionia</taxon>
        <taxon>Thermodesulfovibrionales</taxon>
        <taxon>Candidatus Magnetobacteriaceae</taxon>
        <taxon>Candidatus Magnetobacterium</taxon>
    </lineage>
</organism>